<dbReference type="SUPFAM" id="SSF52335">
    <property type="entry name" value="Methylglyoxal synthase-like"/>
    <property type="match status" value="1"/>
</dbReference>
<dbReference type="KEGG" id="kme:H0A61_00325"/>
<comment type="pathway">
    <text evidence="2 10">Purine metabolism; IMP biosynthesis via de novo pathway; 5-formamido-1-(5-phospho-D-ribosyl)imidazole-4-carboxamide from 5-amino-1-(5-phospho-D-ribosyl)imidazole-4-carboxamide (10-formyl THF route): step 1/1.</text>
</comment>
<dbReference type="FunFam" id="3.40.50.1380:FF:000001">
    <property type="entry name" value="Bifunctional purine biosynthesis protein PurH"/>
    <property type="match status" value="1"/>
</dbReference>
<dbReference type="InterPro" id="IPR002695">
    <property type="entry name" value="PurH-like"/>
</dbReference>
<evidence type="ECO:0000256" key="1">
    <source>
        <dbReference type="ARBA" id="ARBA00004844"/>
    </source>
</evidence>
<dbReference type="Pfam" id="PF01808">
    <property type="entry name" value="AICARFT_IMPCHas"/>
    <property type="match status" value="1"/>
</dbReference>
<reference evidence="12" key="1">
    <citation type="submission" date="2020-07" db="EMBL/GenBank/DDBJ databases">
        <title>Koleobacter methoxysyntrophicus gen. nov., sp. nov., a novel anaerobic bacterium isolated from deep subsurface oil field and proposal of Koleobacterales ord. nov. in the phylum Firmicutes.</title>
        <authorList>
            <person name="Sakamoto S."/>
            <person name="Tamaki H."/>
        </authorList>
    </citation>
    <scope>NUCLEOTIDE SEQUENCE</scope>
    <source>
        <strain evidence="12">NRmbB1</strain>
    </source>
</reference>
<dbReference type="CDD" id="cd01421">
    <property type="entry name" value="IMPCH"/>
    <property type="match status" value="1"/>
</dbReference>
<evidence type="ECO:0000256" key="7">
    <source>
        <dbReference type="ARBA" id="ARBA00023268"/>
    </source>
</evidence>
<dbReference type="FunFam" id="3.40.140.20:FF:000001">
    <property type="entry name" value="Bifunctional purine biosynthesis protein PurH"/>
    <property type="match status" value="1"/>
</dbReference>
<keyword evidence="7 10" id="KW-0511">Multifunctional enzyme</keyword>
<keyword evidence="5 10" id="KW-0658">Purine biosynthesis</keyword>
<dbReference type="SUPFAM" id="SSF53927">
    <property type="entry name" value="Cytidine deaminase-like"/>
    <property type="match status" value="1"/>
</dbReference>
<comment type="similarity">
    <text evidence="3 10">Belongs to the PurH family.</text>
</comment>
<accession>A0A8A0RLA0</accession>
<dbReference type="EMBL" id="CP059066">
    <property type="protein sequence ID" value="QSQ08006.1"/>
    <property type="molecule type" value="Genomic_DNA"/>
</dbReference>
<organism evidence="12 13">
    <name type="scientific">Koleobacter methoxysyntrophicus</name>
    <dbReference type="NCBI Taxonomy" id="2751313"/>
    <lineage>
        <taxon>Bacteria</taxon>
        <taxon>Bacillati</taxon>
        <taxon>Bacillota</taxon>
        <taxon>Clostridia</taxon>
        <taxon>Koleobacterales</taxon>
        <taxon>Koleobacteraceae</taxon>
        <taxon>Koleobacter</taxon>
    </lineage>
</organism>
<evidence type="ECO:0000259" key="11">
    <source>
        <dbReference type="PROSITE" id="PS51855"/>
    </source>
</evidence>
<dbReference type="Gene3D" id="3.40.50.1380">
    <property type="entry name" value="Methylglyoxal synthase-like domain"/>
    <property type="match status" value="1"/>
</dbReference>
<evidence type="ECO:0000256" key="5">
    <source>
        <dbReference type="ARBA" id="ARBA00022755"/>
    </source>
</evidence>
<gene>
    <name evidence="10 12" type="primary">purH</name>
    <name evidence="12" type="ORF">H0A61_00325</name>
</gene>
<dbReference type="Gene3D" id="3.40.140.20">
    <property type="match status" value="2"/>
</dbReference>
<dbReference type="UniPathway" id="UPA00074">
    <property type="reaction ID" value="UER00133"/>
</dbReference>
<dbReference type="Pfam" id="PF02142">
    <property type="entry name" value="MGS"/>
    <property type="match status" value="1"/>
</dbReference>
<comment type="catalytic activity">
    <reaction evidence="8 10">
        <text>(6R)-10-formyltetrahydrofolate + 5-amino-1-(5-phospho-beta-D-ribosyl)imidazole-4-carboxamide = 5-formamido-1-(5-phospho-D-ribosyl)imidazole-4-carboxamide + (6S)-5,6,7,8-tetrahydrofolate</text>
        <dbReference type="Rhea" id="RHEA:22192"/>
        <dbReference type="ChEBI" id="CHEBI:57453"/>
        <dbReference type="ChEBI" id="CHEBI:58467"/>
        <dbReference type="ChEBI" id="CHEBI:58475"/>
        <dbReference type="ChEBI" id="CHEBI:195366"/>
        <dbReference type="EC" id="2.1.2.3"/>
    </reaction>
</comment>
<sequence>MIKRALLSVSDKRGIVEFARGLAELGVEIISTGGTAKVLKEAGVNVIQVSEITGFPEILDGRVKTLHPLIHGGILAVRNNREHMKQLNEMNIKPIDMVVINLYPFKNTILKEGVTFDEAIENIDIGGPTMIRAAAKNFQDVVVVVNPDRYGSILEELKEKCDISRETKLKLALEVFEHTSHYDTLIADYLRKKTGARPFPETVTITMEKVQDLRYGENPHQKAAFYREVVPVEGSIALAQQLHGKELSFNNINDANAAVEIVREFSKPTVVGVKHANPCGVGSANSIYEAYKKAFEADPVSIFGGIFAINRTVDVGIAREINNIFIEIVIAPDYQEEALEILREKKNIRVLKMEELALPYKPEGTMDMKRVRGGLLLQDADEVDMNTETIRVVTKRKPTAEELEDLIFAWKVVKHAKSNAIVLARDEQTVGIGPGQVSRIWAAENAIRQAKDRARGSVMASDAFFPFPDVVKAAAEAGITAIIQPGGSVKDEESIKAANEADIAMVFTGIRHFKH</sequence>
<evidence type="ECO:0000256" key="4">
    <source>
        <dbReference type="ARBA" id="ARBA00022679"/>
    </source>
</evidence>
<evidence type="ECO:0000256" key="3">
    <source>
        <dbReference type="ARBA" id="ARBA00007667"/>
    </source>
</evidence>
<evidence type="ECO:0000313" key="13">
    <source>
        <dbReference type="Proteomes" id="UP000662904"/>
    </source>
</evidence>
<keyword evidence="6 10" id="KW-0378">Hydrolase</keyword>
<keyword evidence="13" id="KW-1185">Reference proteome</keyword>
<evidence type="ECO:0000256" key="10">
    <source>
        <dbReference type="HAMAP-Rule" id="MF_00139"/>
    </source>
</evidence>
<evidence type="ECO:0000256" key="8">
    <source>
        <dbReference type="ARBA" id="ARBA00050488"/>
    </source>
</evidence>
<dbReference type="GO" id="GO:0004643">
    <property type="term" value="F:phosphoribosylaminoimidazolecarboxamide formyltransferase activity"/>
    <property type="evidence" value="ECO:0007669"/>
    <property type="project" value="UniProtKB-UniRule"/>
</dbReference>
<name>A0A8A0RLA0_9FIRM</name>
<evidence type="ECO:0000256" key="6">
    <source>
        <dbReference type="ARBA" id="ARBA00022801"/>
    </source>
</evidence>
<dbReference type="SMART" id="SM00798">
    <property type="entry name" value="AICARFT_IMPCHas"/>
    <property type="match status" value="1"/>
</dbReference>
<evidence type="ECO:0000256" key="2">
    <source>
        <dbReference type="ARBA" id="ARBA00004954"/>
    </source>
</evidence>
<dbReference type="EC" id="3.5.4.10" evidence="10"/>
<dbReference type="EC" id="2.1.2.3" evidence="10"/>
<dbReference type="GO" id="GO:0003937">
    <property type="term" value="F:IMP cyclohydrolase activity"/>
    <property type="evidence" value="ECO:0007669"/>
    <property type="project" value="UniProtKB-UniRule"/>
</dbReference>
<dbReference type="PANTHER" id="PTHR11692">
    <property type="entry name" value="BIFUNCTIONAL PURINE BIOSYNTHESIS PROTEIN PURH"/>
    <property type="match status" value="1"/>
</dbReference>
<dbReference type="PROSITE" id="PS51855">
    <property type="entry name" value="MGS"/>
    <property type="match status" value="1"/>
</dbReference>
<dbReference type="SMART" id="SM00851">
    <property type="entry name" value="MGS"/>
    <property type="match status" value="1"/>
</dbReference>
<comment type="domain">
    <text evidence="10">The IMP cyclohydrolase activity resides in the N-terminal region.</text>
</comment>
<proteinExistence type="inferred from homology"/>
<dbReference type="PANTHER" id="PTHR11692:SF0">
    <property type="entry name" value="BIFUNCTIONAL PURINE BIOSYNTHESIS PROTEIN ATIC"/>
    <property type="match status" value="1"/>
</dbReference>
<dbReference type="NCBIfam" id="NF002049">
    <property type="entry name" value="PRK00881.1"/>
    <property type="match status" value="1"/>
</dbReference>
<dbReference type="Proteomes" id="UP000662904">
    <property type="component" value="Chromosome"/>
</dbReference>
<dbReference type="HAMAP" id="MF_00139">
    <property type="entry name" value="PurH"/>
    <property type="match status" value="1"/>
</dbReference>
<keyword evidence="4 10" id="KW-0808">Transferase</keyword>
<dbReference type="FunFam" id="3.40.140.20:FF:000002">
    <property type="entry name" value="Bifunctional purine biosynthesis protein PurH"/>
    <property type="match status" value="1"/>
</dbReference>
<dbReference type="InterPro" id="IPR024051">
    <property type="entry name" value="AICAR_Tfase_dup_dom_sf"/>
</dbReference>
<evidence type="ECO:0000256" key="9">
    <source>
        <dbReference type="ARBA" id="ARBA00050687"/>
    </source>
</evidence>
<dbReference type="InterPro" id="IPR036914">
    <property type="entry name" value="MGS-like_dom_sf"/>
</dbReference>
<feature type="domain" description="MGS-like" evidence="11">
    <location>
        <begin position="1"/>
        <end position="145"/>
    </location>
</feature>
<evidence type="ECO:0000313" key="12">
    <source>
        <dbReference type="EMBL" id="QSQ08006.1"/>
    </source>
</evidence>
<dbReference type="RefSeq" id="WP_241754926.1">
    <property type="nucleotide sequence ID" value="NZ_CP059066.1"/>
</dbReference>
<comment type="pathway">
    <text evidence="1 10">Purine metabolism; IMP biosynthesis via de novo pathway; IMP from 5-formamido-1-(5-phospho-D-ribosyl)imidazole-4-carboxamide: step 1/1.</text>
</comment>
<protein>
    <recommendedName>
        <fullName evidence="10">Bifunctional purine biosynthesis protein PurH</fullName>
    </recommendedName>
    <domain>
        <recommendedName>
            <fullName evidence="10">Phosphoribosylaminoimidazolecarboxamide formyltransferase</fullName>
            <ecNumber evidence="10">2.1.2.3</ecNumber>
        </recommendedName>
        <alternativeName>
            <fullName evidence="10">AICAR transformylase</fullName>
        </alternativeName>
    </domain>
    <domain>
        <recommendedName>
            <fullName evidence="10">IMP cyclohydrolase</fullName>
            <ecNumber evidence="10">3.5.4.10</ecNumber>
        </recommendedName>
        <alternativeName>
            <fullName evidence="10">ATIC</fullName>
        </alternativeName>
        <alternativeName>
            <fullName evidence="10">IMP synthase</fullName>
        </alternativeName>
        <alternativeName>
            <fullName evidence="10">Inosinicase</fullName>
        </alternativeName>
    </domain>
</protein>
<dbReference type="NCBIfam" id="TIGR00355">
    <property type="entry name" value="purH"/>
    <property type="match status" value="1"/>
</dbReference>
<dbReference type="GO" id="GO:0005829">
    <property type="term" value="C:cytosol"/>
    <property type="evidence" value="ECO:0007669"/>
    <property type="project" value="TreeGrafter"/>
</dbReference>
<dbReference type="AlphaFoldDB" id="A0A8A0RLA0"/>
<dbReference type="GO" id="GO:0006189">
    <property type="term" value="P:'de novo' IMP biosynthetic process"/>
    <property type="evidence" value="ECO:0007669"/>
    <property type="project" value="UniProtKB-UniRule"/>
</dbReference>
<dbReference type="InterPro" id="IPR016193">
    <property type="entry name" value="Cytidine_deaminase-like"/>
</dbReference>
<dbReference type="PIRSF" id="PIRSF000414">
    <property type="entry name" value="AICARFT_IMPCHas"/>
    <property type="match status" value="1"/>
</dbReference>
<comment type="catalytic activity">
    <reaction evidence="9 10">
        <text>IMP + H2O = 5-formamido-1-(5-phospho-D-ribosyl)imidazole-4-carboxamide</text>
        <dbReference type="Rhea" id="RHEA:18445"/>
        <dbReference type="ChEBI" id="CHEBI:15377"/>
        <dbReference type="ChEBI" id="CHEBI:58053"/>
        <dbReference type="ChEBI" id="CHEBI:58467"/>
        <dbReference type="EC" id="3.5.4.10"/>
    </reaction>
</comment>
<dbReference type="InterPro" id="IPR011607">
    <property type="entry name" value="MGS-like_dom"/>
</dbReference>